<name>A0A3N4VD72_9RHOB</name>
<keyword evidence="2" id="KW-1185">Reference proteome</keyword>
<comment type="caution">
    <text evidence="1">The sequence shown here is derived from an EMBL/GenBank/DDBJ whole genome shotgun (WGS) entry which is preliminary data.</text>
</comment>
<evidence type="ECO:0000313" key="2">
    <source>
        <dbReference type="Proteomes" id="UP000269689"/>
    </source>
</evidence>
<sequence length="121" mass="13370">MPKCMPKPVSYGIASAKIQMRLGRQGKHVNSYKDIGVKKRIRKFTGKPWPRGSISSGATSELIFIAIHSSACKICTICNLDYLLKDQPLRLLSLTALKQLNVVALWLTSTMCSVFGSWVNG</sequence>
<accession>A0A3N4VD72</accession>
<protein>
    <submittedName>
        <fullName evidence="1">Uncharacterized protein</fullName>
    </submittedName>
</protein>
<proteinExistence type="predicted"/>
<gene>
    <name evidence="1" type="ORF">EDD53_0928</name>
</gene>
<dbReference type="Proteomes" id="UP000269689">
    <property type="component" value="Unassembled WGS sequence"/>
</dbReference>
<dbReference type="EMBL" id="RKQK01000001">
    <property type="protein sequence ID" value="RPE71800.1"/>
    <property type="molecule type" value="Genomic_DNA"/>
</dbReference>
<evidence type="ECO:0000313" key="1">
    <source>
        <dbReference type="EMBL" id="RPE71800.1"/>
    </source>
</evidence>
<organism evidence="1 2">
    <name type="scientific">Pacificibacter maritimus</name>
    <dbReference type="NCBI Taxonomy" id="762213"/>
    <lineage>
        <taxon>Bacteria</taxon>
        <taxon>Pseudomonadati</taxon>
        <taxon>Pseudomonadota</taxon>
        <taxon>Alphaproteobacteria</taxon>
        <taxon>Rhodobacterales</taxon>
        <taxon>Roseobacteraceae</taxon>
        <taxon>Pacificibacter</taxon>
    </lineage>
</organism>
<dbReference type="AlphaFoldDB" id="A0A3N4VD72"/>
<reference evidence="1 2" key="1">
    <citation type="submission" date="2018-11" db="EMBL/GenBank/DDBJ databases">
        <title>Genomic Encyclopedia of Type Strains, Phase IV (KMG-IV): sequencing the most valuable type-strain genomes for metagenomic binning, comparative biology and taxonomic classification.</title>
        <authorList>
            <person name="Goeker M."/>
        </authorList>
    </citation>
    <scope>NUCLEOTIDE SEQUENCE [LARGE SCALE GENOMIC DNA]</scope>
    <source>
        <strain evidence="1 2">DSM 104731</strain>
    </source>
</reference>